<protein>
    <submittedName>
        <fullName evidence="1">16101_t:CDS:1</fullName>
    </submittedName>
</protein>
<proteinExistence type="predicted"/>
<dbReference type="AlphaFoldDB" id="A0A9N9PEZ6"/>
<accession>A0A9N9PEZ6</accession>
<dbReference type="Proteomes" id="UP000789405">
    <property type="component" value="Unassembled WGS sequence"/>
</dbReference>
<evidence type="ECO:0000313" key="2">
    <source>
        <dbReference type="Proteomes" id="UP000789405"/>
    </source>
</evidence>
<evidence type="ECO:0000313" key="1">
    <source>
        <dbReference type="EMBL" id="CAG8813864.1"/>
    </source>
</evidence>
<feature type="non-terminal residue" evidence="1">
    <location>
        <position position="1"/>
    </location>
</feature>
<feature type="non-terminal residue" evidence="1">
    <location>
        <position position="46"/>
    </location>
</feature>
<organism evidence="1 2">
    <name type="scientific">Dentiscutata erythropus</name>
    <dbReference type="NCBI Taxonomy" id="1348616"/>
    <lineage>
        <taxon>Eukaryota</taxon>
        <taxon>Fungi</taxon>
        <taxon>Fungi incertae sedis</taxon>
        <taxon>Mucoromycota</taxon>
        <taxon>Glomeromycotina</taxon>
        <taxon>Glomeromycetes</taxon>
        <taxon>Diversisporales</taxon>
        <taxon>Gigasporaceae</taxon>
        <taxon>Dentiscutata</taxon>
    </lineage>
</organism>
<dbReference type="OrthoDB" id="2419206at2759"/>
<sequence>AFCNQKMDPLQFKKDALFWLNLFLIPFQNISTNPNNTIDGLYLPSQ</sequence>
<name>A0A9N9PEZ6_9GLOM</name>
<dbReference type="EMBL" id="CAJVPY010050611">
    <property type="protein sequence ID" value="CAG8813864.1"/>
    <property type="molecule type" value="Genomic_DNA"/>
</dbReference>
<reference evidence="1" key="1">
    <citation type="submission" date="2021-06" db="EMBL/GenBank/DDBJ databases">
        <authorList>
            <person name="Kallberg Y."/>
            <person name="Tangrot J."/>
            <person name="Rosling A."/>
        </authorList>
    </citation>
    <scope>NUCLEOTIDE SEQUENCE</scope>
    <source>
        <strain evidence="1">MA453B</strain>
    </source>
</reference>
<comment type="caution">
    <text evidence="1">The sequence shown here is derived from an EMBL/GenBank/DDBJ whole genome shotgun (WGS) entry which is preliminary data.</text>
</comment>
<gene>
    <name evidence="1" type="ORF">DERYTH_LOCUS25871</name>
</gene>
<keyword evidence="2" id="KW-1185">Reference proteome</keyword>